<dbReference type="NCBIfam" id="NF005300">
    <property type="entry name" value="PRK06828.1"/>
    <property type="match status" value="1"/>
</dbReference>
<evidence type="ECO:0000259" key="1">
    <source>
        <dbReference type="Pfam" id="PF01425"/>
    </source>
</evidence>
<organism evidence="2 3">
    <name type="scientific">Kaistella solincola</name>
    <dbReference type="NCBI Taxonomy" id="510955"/>
    <lineage>
        <taxon>Bacteria</taxon>
        <taxon>Pseudomonadati</taxon>
        <taxon>Bacteroidota</taxon>
        <taxon>Flavobacteriia</taxon>
        <taxon>Flavobacteriales</taxon>
        <taxon>Weeksellaceae</taxon>
        <taxon>Chryseobacterium group</taxon>
        <taxon>Kaistella</taxon>
    </lineage>
</organism>
<dbReference type="EC" id="3.5.1.4" evidence="2"/>
<dbReference type="Proteomes" id="UP000031275">
    <property type="component" value="Unassembled WGS sequence"/>
</dbReference>
<evidence type="ECO:0000313" key="3">
    <source>
        <dbReference type="Proteomes" id="UP000031275"/>
    </source>
</evidence>
<dbReference type="PANTHER" id="PTHR42678:SF34">
    <property type="entry name" value="OS04G0183300 PROTEIN"/>
    <property type="match status" value="1"/>
</dbReference>
<dbReference type="RefSeq" id="WP_039344084.1">
    <property type="nucleotide sequence ID" value="NZ_JSYK01000003.1"/>
</dbReference>
<dbReference type="InterPro" id="IPR023631">
    <property type="entry name" value="Amidase_dom"/>
</dbReference>
<feature type="domain" description="Amidase" evidence="1">
    <location>
        <begin position="70"/>
        <end position="515"/>
    </location>
</feature>
<protein>
    <submittedName>
        <fullName evidence="2">Amidase</fullName>
        <ecNumber evidence="2">3.5.1.4</ecNumber>
    </submittedName>
</protein>
<dbReference type="InterPro" id="IPR036928">
    <property type="entry name" value="AS_sf"/>
</dbReference>
<evidence type="ECO:0000313" key="2">
    <source>
        <dbReference type="EMBL" id="KIA83253.1"/>
    </source>
</evidence>
<dbReference type="Pfam" id="PF01425">
    <property type="entry name" value="Amidase"/>
    <property type="match status" value="1"/>
</dbReference>
<name>A0ABR4ZPM9_9FLAO</name>
<dbReference type="NCBIfam" id="NF006006">
    <property type="entry name" value="PRK08137.1"/>
    <property type="match status" value="1"/>
</dbReference>
<proteinExistence type="predicted"/>
<dbReference type="Gene3D" id="3.90.1300.10">
    <property type="entry name" value="Amidase signature (AS) domain"/>
    <property type="match status" value="1"/>
</dbReference>
<dbReference type="GO" id="GO:0004040">
    <property type="term" value="F:amidase activity"/>
    <property type="evidence" value="ECO:0007669"/>
    <property type="project" value="UniProtKB-EC"/>
</dbReference>
<gene>
    <name evidence="2" type="ORF">OA84_06825</name>
</gene>
<keyword evidence="2" id="KW-0378">Hydrolase</keyword>
<reference evidence="2 3" key="1">
    <citation type="submission" date="2014-10" db="EMBL/GenBank/DDBJ databases">
        <title>Kaistella solincola genome.</title>
        <authorList>
            <person name="Newman J.D."/>
        </authorList>
    </citation>
    <scope>NUCLEOTIDE SEQUENCE [LARGE SCALE GENOMIC DNA]</scope>
    <source>
        <strain evidence="2 3">DSM 22468</strain>
    </source>
</reference>
<comment type="caution">
    <text evidence="2">The sequence shown here is derived from an EMBL/GenBank/DDBJ whole genome shotgun (WGS) entry which is preliminary data.</text>
</comment>
<accession>A0ABR4ZPM9</accession>
<dbReference type="PANTHER" id="PTHR42678">
    <property type="entry name" value="AMIDASE"/>
    <property type="match status" value="1"/>
</dbReference>
<dbReference type="SUPFAM" id="SSF75304">
    <property type="entry name" value="Amidase signature (AS) enzymes"/>
    <property type="match status" value="1"/>
</dbReference>
<sequence>MKRSDFLKNSALAALGVTTIFATNSFTEKKASSSPEKIMDESNDNFELDEISIAELQEKMAKGTYTSAHITQLYLNRIEAIDKNGPILNSIIEINPDALNIAKAMDKERIEGKIRGPLHGIPVVIKDNIDTADKMMTTAGALAMLGNYAKKDAFIVTQLRNAGAVIIAKTNLSEWANFRSTNSSSGWSSRGEQTKNPYILDHSPCGSSAGSGSAVAANLCAIAVGTETDGSITCPASINGGVGIKPTVGLVSRSGIIPISKTQDTAGPMTRTVTDAAILLEVLAGVDDADAVTKESRGKNTAYTKFLTKDGLKGKRIGVEKKKITNQFLNELQQKAMEVLKNQGATIVELEYVDSINKLGNDEFEVLKYEFKDGVNQYLSTANAKMKSLADVIKFNKENEDTAMPTFKQELLEQSEAKKDLKDPVYLKAVKNSHEGAKKIIDTAMKKYNLDAFAGLTMGPACSIDVIYGDKWGEVSLTAPAAMSGYPHISVPCGKVYDLPVGLSFFSGAYREGEIIAMAYAFEQATKHRVKPEFKKAFLLNY</sequence>
<dbReference type="EMBL" id="JSYK01000003">
    <property type="protein sequence ID" value="KIA83253.1"/>
    <property type="molecule type" value="Genomic_DNA"/>
</dbReference>
<keyword evidence="3" id="KW-1185">Reference proteome</keyword>